<evidence type="ECO:0000313" key="2">
    <source>
        <dbReference type="EMBL" id="MQN81482.1"/>
    </source>
</evidence>
<dbReference type="OrthoDB" id="2962330at2"/>
<dbReference type="Proteomes" id="UP000480425">
    <property type="component" value="Unassembled WGS sequence"/>
</dbReference>
<accession>A0A6G1U1P8</accession>
<reference evidence="2 3" key="1">
    <citation type="submission" date="2019-09" db="EMBL/GenBank/DDBJ databases">
        <title>Distinct polysaccharide growth profiles of human intestinal Prevotella copri isolates.</title>
        <authorList>
            <person name="Fehlner-Peach H."/>
            <person name="Magnabosco C."/>
            <person name="Raghavan V."/>
            <person name="Scher J.U."/>
            <person name="Tett A."/>
            <person name="Cox L.M."/>
            <person name="Gottsegen C."/>
            <person name="Watters A."/>
            <person name="Wiltshire- Gordon J.D."/>
            <person name="Segata N."/>
            <person name="Bonneau R."/>
            <person name="Littman D.R."/>
        </authorList>
    </citation>
    <scope>NUCLEOTIDE SEQUENCE [LARGE SCALE GENOMIC DNA]</scope>
    <source>
        <strain evidence="3">iA622</strain>
    </source>
</reference>
<dbReference type="GO" id="GO:0003677">
    <property type="term" value="F:DNA binding"/>
    <property type="evidence" value="ECO:0007669"/>
    <property type="project" value="InterPro"/>
</dbReference>
<dbReference type="Pfam" id="PF04397">
    <property type="entry name" value="LytTR"/>
    <property type="match status" value="1"/>
</dbReference>
<dbReference type="RefSeq" id="WP_153124715.1">
    <property type="nucleotide sequence ID" value="NZ_VZCB01000080.1"/>
</dbReference>
<dbReference type="SMART" id="SM00850">
    <property type="entry name" value="LytTR"/>
    <property type="match status" value="1"/>
</dbReference>
<name>A0A6G1U1P8_9BACT</name>
<protein>
    <submittedName>
        <fullName evidence="2">LytTR family transcriptional regulator</fullName>
    </submittedName>
</protein>
<dbReference type="EMBL" id="VZCB01000080">
    <property type="protein sequence ID" value="MQN81482.1"/>
    <property type="molecule type" value="Genomic_DNA"/>
</dbReference>
<gene>
    <name evidence="2" type="ORF">F7D73_11090</name>
</gene>
<feature type="domain" description="HTH LytTR-type" evidence="1">
    <location>
        <begin position="67"/>
        <end position="162"/>
    </location>
</feature>
<organism evidence="2 3">
    <name type="scientific">Segatella copri</name>
    <dbReference type="NCBI Taxonomy" id="165179"/>
    <lineage>
        <taxon>Bacteria</taxon>
        <taxon>Pseudomonadati</taxon>
        <taxon>Bacteroidota</taxon>
        <taxon>Bacteroidia</taxon>
        <taxon>Bacteroidales</taxon>
        <taxon>Prevotellaceae</taxon>
        <taxon>Segatella</taxon>
    </lineage>
</organism>
<dbReference type="InterPro" id="IPR007492">
    <property type="entry name" value="LytTR_DNA-bd_dom"/>
</dbReference>
<dbReference type="Gene3D" id="2.40.50.1020">
    <property type="entry name" value="LytTr DNA-binding domain"/>
    <property type="match status" value="1"/>
</dbReference>
<dbReference type="AlphaFoldDB" id="A0A6G1U1P8"/>
<evidence type="ECO:0000259" key="1">
    <source>
        <dbReference type="SMART" id="SM00850"/>
    </source>
</evidence>
<evidence type="ECO:0000313" key="3">
    <source>
        <dbReference type="Proteomes" id="UP000480425"/>
    </source>
</evidence>
<comment type="caution">
    <text evidence="2">The sequence shown here is derived from an EMBL/GenBank/DDBJ whole genome shotgun (WGS) entry which is preliminary data.</text>
</comment>
<proteinExistence type="predicted"/>
<sequence length="167" mass="18982">MKDKKVIVPLDEMVKTVVKAVVMDAEKYLLSQGLEKEVIRDIRQTTKILLQQQTLPIKKFVVMNGIDENTVLPINQIAYLKACGSYTEVCAGDGRIYLHSALLHSTLSQLQRDGCEQFIRISRSVAVNYNYITKKIGDTVIVMGQEFSITPSYKNKFEDCCIILKKY</sequence>